<proteinExistence type="predicted"/>
<organism evidence="1 2">
    <name type="scientific">Mycolicibacterium hassiacum (strain DSM 44199 / CIP 105218 / JCM 12690 / 3849)</name>
    <name type="common">Mycobacterium hassiacum</name>
    <dbReference type="NCBI Taxonomy" id="1122247"/>
    <lineage>
        <taxon>Bacteria</taxon>
        <taxon>Bacillati</taxon>
        <taxon>Actinomycetota</taxon>
        <taxon>Actinomycetes</taxon>
        <taxon>Mycobacteriales</taxon>
        <taxon>Mycobacteriaceae</taxon>
        <taxon>Mycolicibacterium</taxon>
    </lineage>
</organism>
<evidence type="ECO:0000313" key="2">
    <source>
        <dbReference type="Proteomes" id="UP000006265"/>
    </source>
</evidence>
<dbReference type="STRING" id="1122247.GCA_000379865_00925"/>
<name>K5BAL6_MYCHD</name>
<dbReference type="RefSeq" id="WP_005629823.1">
    <property type="nucleotide sequence ID" value="NZ_AMRA01000097.1"/>
</dbReference>
<dbReference type="eggNOG" id="ENOG5031JQ6">
    <property type="taxonomic scope" value="Bacteria"/>
</dbReference>
<gene>
    <name evidence="1" type="ORF">C731_3528</name>
</gene>
<dbReference type="EMBL" id="AMRA01000097">
    <property type="protein sequence ID" value="EKF22455.1"/>
    <property type="molecule type" value="Genomic_DNA"/>
</dbReference>
<keyword evidence="2" id="KW-1185">Reference proteome</keyword>
<dbReference type="OrthoDB" id="4738397at2"/>
<dbReference type="PATRIC" id="fig|1122247.3.peg.3384"/>
<accession>K5BAL6</accession>
<dbReference type="AlphaFoldDB" id="K5BAL6"/>
<sequence>MQHSNAVSVGVIVHTPQQVQRLIRQKPLCWTWAVFASVLFQRWAALEQRKVTQVLAEPVTPDGVLLGGPDVAQFVMAHVHTAQTAMTRVAGLVTDTAFAQAFGAPDGEDAADAEAIVAAAHEVGDCYQQVLESAEECRTWLAPGEYADLHADCVQLVNRCLQELAGFVNDVLGHVEFLQRMAILGELPPRFQPLRPRLRLDTRLLASIAARLREVN</sequence>
<dbReference type="Proteomes" id="UP000006265">
    <property type="component" value="Unassembled WGS sequence"/>
</dbReference>
<protein>
    <submittedName>
        <fullName evidence="1">Uncharacterized protein</fullName>
    </submittedName>
</protein>
<comment type="caution">
    <text evidence="1">The sequence shown here is derived from an EMBL/GenBank/DDBJ whole genome shotgun (WGS) entry which is preliminary data.</text>
</comment>
<reference evidence="1 2" key="1">
    <citation type="journal article" date="2012" name="J. Bacteriol.">
        <title>Genome sequence of Mycobacterium hassiacum DSM 44199, a rare source of heat-stable mycobacterial proteins.</title>
        <authorList>
            <person name="Tiago I."/>
            <person name="Maranha A."/>
            <person name="Mendes V."/>
            <person name="Alarico S."/>
            <person name="Moynihan P.J."/>
            <person name="Clarke A.J."/>
            <person name="Macedo-Ribeiro S."/>
            <person name="Pereira P.J."/>
            <person name="Empadinhas N."/>
        </authorList>
    </citation>
    <scope>NUCLEOTIDE SEQUENCE [LARGE SCALE GENOMIC DNA]</scope>
    <source>
        <strain evidence="2">DSM 44199 / CIP 105218 / JCM 12690 / 3849</strain>
    </source>
</reference>
<evidence type="ECO:0000313" key="1">
    <source>
        <dbReference type="EMBL" id="EKF22455.1"/>
    </source>
</evidence>